<comment type="caution">
    <text evidence="2">The sequence shown here is derived from an EMBL/GenBank/DDBJ whole genome shotgun (WGS) entry which is preliminary data.</text>
</comment>
<feature type="region of interest" description="Disordered" evidence="1">
    <location>
        <begin position="233"/>
        <end position="260"/>
    </location>
</feature>
<dbReference type="AlphaFoldDB" id="A0A835SHY9"/>
<accession>A0A835SHY9</accession>
<reference evidence="2" key="1">
    <citation type="journal article" date="2020" name="bioRxiv">
        <title>Comparative genomics of Chlamydomonas.</title>
        <authorList>
            <person name="Craig R.J."/>
            <person name="Hasan A.R."/>
            <person name="Ness R.W."/>
            <person name="Keightley P.D."/>
        </authorList>
    </citation>
    <scope>NUCLEOTIDE SEQUENCE</scope>
    <source>
        <strain evidence="2">SAG 7.73</strain>
    </source>
</reference>
<feature type="compositionally biased region" description="Low complexity" evidence="1">
    <location>
        <begin position="194"/>
        <end position="206"/>
    </location>
</feature>
<evidence type="ECO:0000313" key="2">
    <source>
        <dbReference type="EMBL" id="KAG2425237.1"/>
    </source>
</evidence>
<keyword evidence="3" id="KW-1185">Reference proteome</keyword>
<dbReference type="Proteomes" id="UP000650467">
    <property type="component" value="Unassembled WGS sequence"/>
</dbReference>
<dbReference type="OrthoDB" id="539993at2759"/>
<proteinExistence type="predicted"/>
<name>A0A835SHY9_CHLIN</name>
<feature type="region of interest" description="Disordered" evidence="1">
    <location>
        <begin position="1"/>
        <end position="30"/>
    </location>
</feature>
<protein>
    <submittedName>
        <fullName evidence="2">Uncharacterized protein</fullName>
    </submittedName>
</protein>
<dbReference type="EMBL" id="JAEHOC010000057">
    <property type="protein sequence ID" value="KAG2425237.1"/>
    <property type="molecule type" value="Genomic_DNA"/>
</dbReference>
<evidence type="ECO:0000256" key="1">
    <source>
        <dbReference type="SAM" id="MobiDB-lite"/>
    </source>
</evidence>
<feature type="region of interest" description="Disordered" evidence="1">
    <location>
        <begin position="137"/>
        <end position="176"/>
    </location>
</feature>
<feature type="compositionally biased region" description="Gly residues" evidence="1">
    <location>
        <begin position="235"/>
        <end position="245"/>
    </location>
</feature>
<feature type="region of interest" description="Disordered" evidence="1">
    <location>
        <begin position="194"/>
        <end position="216"/>
    </location>
</feature>
<organism evidence="2 3">
    <name type="scientific">Chlamydomonas incerta</name>
    <dbReference type="NCBI Taxonomy" id="51695"/>
    <lineage>
        <taxon>Eukaryota</taxon>
        <taxon>Viridiplantae</taxon>
        <taxon>Chlorophyta</taxon>
        <taxon>core chlorophytes</taxon>
        <taxon>Chlorophyceae</taxon>
        <taxon>CS clade</taxon>
        <taxon>Chlamydomonadales</taxon>
        <taxon>Chlamydomonadaceae</taxon>
        <taxon>Chlamydomonas</taxon>
    </lineage>
</organism>
<sequence length="300" mass="29215">MEEARSGRSGGGGGGSAPHRHGQGQGQRQVVDNVSTWLRADRYRRQRAVAATAVATEQVAPPAGDVAAGLSEAESGRHGDVAWPEPLPEVRAAQQPCAAYQPVIQLTPLELRIAAGAAATAATAVAGEATASPAGAAQAGEPVLSPASADAGASTAAQGGPLGAAKAPPAQDTVGSSVRDSVLAAACRLNGAPGQAPVPAAASEVGSGVGAGAGQGSSRAKNALLAALKYKKGHGPAGGSSGNGTAGRDNGGEAGQQQEVAGLKPGAEVHVEVVSGDASGAYQGRVRQLDALPESFMLCP</sequence>
<gene>
    <name evidence="2" type="ORF">HXX76_013822</name>
</gene>
<evidence type="ECO:0000313" key="3">
    <source>
        <dbReference type="Proteomes" id="UP000650467"/>
    </source>
</evidence>
<feature type="compositionally biased region" description="Low complexity" evidence="1">
    <location>
        <begin position="137"/>
        <end position="170"/>
    </location>
</feature>